<organism evidence="9 10">
    <name type="scientific">Isoptericola halotolerans</name>
    <dbReference type="NCBI Taxonomy" id="300560"/>
    <lineage>
        <taxon>Bacteria</taxon>
        <taxon>Bacillati</taxon>
        <taxon>Actinomycetota</taxon>
        <taxon>Actinomycetes</taxon>
        <taxon>Micrococcales</taxon>
        <taxon>Promicromonosporaceae</taxon>
        <taxon>Isoptericola</taxon>
    </lineage>
</organism>
<dbReference type="CDD" id="cd06261">
    <property type="entry name" value="TM_PBP2"/>
    <property type="match status" value="1"/>
</dbReference>
<feature type="transmembrane region" description="Helical" evidence="7">
    <location>
        <begin position="180"/>
        <end position="206"/>
    </location>
</feature>
<proteinExistence type="inferred from homology"/>
<evidence type="ECO:0000256" key="7">
    <source>
        <dbReference type="RuleBase" id="RU363032"/>
    </source>
</evidence>
<sequence length="318" mass="34974">MTTTPAAPKAPPEAFVRPPQELRTKKSSPFPYALLAPALAVLAILVAWPILKLIVTSFQEYGRAQAFGAPPEWVGLDNYAEVLTSGEFYAVLGRSVAFMIVAVVLTMTLGTLVALLMIRLGKAMRMLVTVGLLLAWAMPALSTVMVWGWMFDTRYGVVNYLLTQITGSDWAGHSWLIEPLSFFLVLGLIVVWMGVPFIAFTMYAGLTQVPAETLEASQLDGANARQRFFQIQVPFVRSIIIVLIVLSVIWDLRVFAQVYALQGIGGLYEKTSTLGVWIYQKGTASGDFGFAAAAAVVMVFIMLLISLYYVRQTLKEDD</sequence>
<keyword evidence="5 7" id="KW-1133">Transmembrane helix</keyword>
<feature type="transmembrane region" description="Helical" evidence="7">
    <location>
        <begin position="288"/>
        <end position="310"/>
    </location>
</feature>
<dbReference type="PROSITE" id="PS50928">
    <property type="entry name" value="ABC_TM1"/>
    <property type="match status" value="1"/>
</dbReference>
<protein>
    <submittedName>
        <fullName evidence="9">Carbohydrate ABC transporter membrane protein 1 (CUT1 family)</fullName>
    </submittedName>
</protein>
<feature type="transmembrane region" description="Helical" evidence="7">
    <location>
        <begin position="32"/>
        <end position="51"/>
    </location>
</feature>
<keyword evidence="6 7" id="KW-0472">Membrane</keyword>
<dbReference type="SUPFAM" id="SSF161098">
    <property type="entry name" value="MetI-like"/>
    <property type="match status" value="1"/>
</dbReference>
<evidence type="ECO:0000256" key="6">
    <source>
        <dbReference type="ARBA" id="ARBA00023136"/>
    </source>
</evidence>
<dbReference type="Gene3D" id="1.10.3720.10">
    <property type="entry name" value="MetI-like"/>
    <property type="match status" value="1"/>
</dbReference>
<evidence type="ECO:0000256" key="3">
    <source>
        <dbReference type="ARBA" id="ARBA00022475"/>
    </source>
</evidence>
<evidence type="ECO:0000313" key="9">
    <source>
        <dbReference type="EMBL" id="PRZ07661.1"/>
    </source>
</evidence>
<feature type="domain" description="ABC transmembrane type-1" evidence="8">
    <location>
        <begin position="92"/>
        <end position="309"/>
    </location>
</feature>
<evidence type="ECO:0000259" key="8">
    <source>
        <dbReference type="PROSITE" id="PS50928"/>
    </source>
</evidence>
<dbReference type="Proteomes" id="UP000239895">
    <property type="component" value="Unassembled WGS sequence"/>
</dbReference>
<keyword evidence="10" id="KW-1185">Reference proteome</keyword>
<feature type="transmembrane region" description="Helical" evidence="7">
    <location>
        <begin position="96"/>
        <end position="118"/>
    </location>
</feature>
<keyword evidence="2 7" id="KW-0813">Transport</keyword>
<comment type="caution">
    <text evidence="9">The sequence shown here is derived from an EMBL/GenBank/DDBJ whole genome shotgun (WGS) entry which is preliminary data.</text>
</comment>
<dbReference type="RefSeq" id="WP_106266659.1">
    <property type="nucleotide sequence ID" value="NZ_PVTX01000004.1"/>
</dbReference>
<evidence type="ECO:0000256" key="2">
    <source>
        <dbReference type="ARBA" id="ARBA00022448"/>
    </source>
</evidence>
<feature type="transmembrane region" description="Helical" evidence="7">
    <location>
        <begin position="130"/>
        <end position="150"/>
    </location>
</feature>
<keyword evidence="4 7" id="KW-0812">Transmembrane</keyword>
<feature type="transmembrane region" description="Helical" evidence="7">
    <location>
        <begin position="227"/>
        <end position="250"/>
    </location>
</feature>
<dbReference type="InterPro" id="IPR035906">
    <property type="entry name" value="MetI-like_sf"/>
</dbReference>
<accession>A0ABX5EGV0</accession>
<evidence type="ECO:0000256" key="1">
    <source>
        <dbReference type="ARBA" id="ARBA00004651"/>
    </source>
</evidence>
<dbReference type="EMBL" id="PVTX01000004">
    <property type="protein sequence ID" value="PRZ07661.1"/>
    <property type="molecule type" value="Genomic_DNA"/>
</dbReference>
<evidence type="ECO:0000313" key="10">
    <source>
        <dbReference type="Proteomes" id="UP000239895"/>
    </source>
</evidence>
<dbReference type="InterPro" id="IPR050809">
    <property type="entry name" value="UgpAE/MalFG_permease"/>
</dbReference>
<gene>
    <name evidence="9" type="ORF">BCL65_104103</name>
</gene>
<evidence type="ECO:0000256" key="4">
    <source>
        <dbReference type="ARBA" id="ARBA00022692"/>
    </source>
</evidence>
<reference evidence="9 10" key="1">
    <citation type="submission" date="2018-03" db="EMBL/GenBank/DDBJ databases">
        <title>Comparative analysis of microorganisms from saline springs in Andes Mountain Range, Colombia.</title>
        <authorList>
            <person name="Rubin E."/>
        </authorList>
    </citation>
    <scope>NUCLEOTIDE SEQUENCE [LARGE SCALE GENOMIC DNA]</scope>
    <source>
        <strain evidence="9 10">CG 23</strain>
    </source>
</reference>
<comment type="subcellular location">
    <subcellularLocation>
        <location evidence="1 7">Cell membrane</location>
        <topology evidence="1 7">Multi-pass membrane protein</topology>
    </subcellularLocation>
</comment>
<dbReference type="PANTHER" id="PTHR43227">
    <property type="entry name" value="BLL4140 PROTEIN"/>
    <property type="match status" value="1"/>
</dbReference>
<keyword evidence="3" id="KW-1003">Cell membrane</keyword>
<evidence type="ECO:0000256" key="5">
    <source>
        <dbReference type="ARBA" id="ARBA00022989"/>
    </source>
</evidence>
<dbReference type="Pfam" id="PF00528">
    <property type="entry name" value="BPD_transp_1"/>
    <property type="match status" value="1"/>
</dbReference>
<dbReference type="PANTHER" id="PTHR43227:SF8">
    <property type="entry name" value="DIACETYLCHITOBIOSE UPTAKE SYSTEM PERMEASE PROTEIN DASB"/>
    <property type="match status" value="1"/>
</dbReference>
<name>A0ABX5EGV0_9MICO</name>
<dbReference type="InterPro" id="IPR000515">
    <property type="entry name" value="MetI-like"/>
</dbReference>
<comment type="similarity">
    <text evidence="7">Belongs to the binding-protein-dependent transport system permease family.</text>
</comment>